<feature type="domain" description="Bromo" evidence="4">
    <location>
        <begin position="1"/>
        <end position="69"/>
    </location>
</feature>
<keyword evidence="1 2" id="KW-0103">Bromodomain</keyword>
<comment type="caution">
    <text evidence="5">The sequence shown here is derived from an EMBL/GenBank/DDBJ whole genome shotgun (WGS) entry which is preliminary data.</text>
</comment>
<dbReference type="Pfam" id="PF00439">
    <property type="entry name" value="Bromodomain"/>
    <property type="match status" value="1"/>
</dbReference>
<proteinExistence type="predicted"/>
<sequence length="619" mass="65168">MTKSNKEPVDEAKHHAPGYYKVIKDPQDLQKVRSRLEANYYNKPGDVDAAVRQMCQNALTYNAPDHDVAKAAKELLALWEEQWVQRDVETLWASAQSPTNMRDADDSTPLPLLHSLLRATMWLEPLFLACGGLRAQMLGGRTSEPDMVMVRCLCPECAAQQLPGYMPLTHFYAHATGTELDSLVVVAEEEEEVAEEEKAPPTASDGGGGVTVTGQDASPGLDGPRAANGAAGPDGGGACLRLEDAESLKLRVWGALRCGGSPASAKEHPYLDLMRQRAAEAGGAALCGRRVWVYHFSEAPSSANSTSFGSWVPATVASHQEETAEFELRYEHDPGGPLDSVHLGATFLHWGASAPQAGGMLVGPRGETRSLTPKPSEVFPEEPAFANGRPTPGSPDVIVIDDDEDSGGAAEGNGGGAAVVLGKRPGPAHDDDPLIGPPPFKQRQVAAAAAAADATQPQPAQRQQQPVAIAAAVPGVNRPLNMYTTSSMQQNPQMHAQGVKRQALSPDGVQSAAAGGGLAGPQQAAVPATAAAPRTQQVASPAAAVAAPGTALLSGFPPIVADARMNEALDNKARLAACWQVMSEEQRARWQHSPQELAAVQQELVRASLPLPSNSNDLP</sequence>
<gene>
    <name evidence="5" type="ORF">GPECTOR_3g197</name>
</gene>
<feature type="region of interest" description="Disordered" evidence="3">
    <location>
        <begin position="402"/>
        <end position="466"/>
    </location>
</feature>
<dbReference type="EMBL" id="LSYV01000004">
    <property type="protein sequence ID" value="KXZ55036.1"/>
    <property type="molecule type" value="Genomic_DNA"/>
</dbReference>
<dbReference type="InterPro" id="IPR036427">
    <property type="entry name" value="Bromodomain-like_sf"/>
</dbReference>
<evidence type="ECO:0000313" key="6">
    <source>
        <dbReference type="Proteomes" id="UP000075714"/>
    </source>
</evidence>
<keyword evidence="6" id="KW-1185">Reference proteome</keyword>
<dbReference type="STRING" id="33097.A0A150GYQ5"/>
<dbReference type="Proteomes" id="UP000075714">
    <property type="component" value="Unassembled WGS sequence"/>
</dbReference>
<evidence type="ECO:0000259" key="4">
    <source>
        <dbReference type="PROSITE" id="PS50014"/>
    </source>
</evidence>
<reference evidence="6" key="1">
    <citation type="journal article" date="2016" name="Nat. Commun.">
        <title>The Gonium pectorale genome demonstrates co-option of cell cycle regulation during the evolution of multicellularity.</title>
        <authorList>
            <person name="Hanschen E.R."/>
            <person name="Marriage T.N."/>
            <person name="Ferris P.J."/>
            <person name="Hamaji T."/>
            <person name="Toyoda A."/>
            <person name="Fujiyama A."/>
            <person name="Neme R."/>
            <person name="Noguchi H."/>
            <person name="Minakuchi Y."/>
            <person name="Suzuki M."/>
            <person name="Kawai-Toyooka H."/>
            <person name="Smith D.R."/>
            <person name="Sparks H."/>
            <person name="Anderson J."/>
            <person name="Bakaric R."/>
            <person name="Luria V."/>
            <person name="Karger A."/>
            <person name="Kirschner M.W."/>
            <person name="Durand P.M."/>
            <person name="Michod R.E."/>
            <person name="Nozaki H."/>
            <person name="Olson B.J."/>
        </authorList>
    </citation>
    <scope>NUCLEOTIDE SEQUENCE [LARGE SCALE GENOMIC DNA]</scope>
    <source>
        <strain evidence="6">NIES-2863</strain>
    </source>
</reference>
<dbReference type="Gene3D" id="1.20.920.10">
    <property type="entry name" value="Bromodomain-like"/>
    <property type="match status" value="1"/>
</dbReference>
<dbReference type="InterPro" id="IPR001487">
    <property type="entry name" value="Bromodomain"/>
</dbReference>
<dbReference type="SMART" id="SM00297">
    <property type="entry name" value="BROMO"/>
    <property type="match status" value="1"/>
</dbReference>
<dbReference type="PRINTS" id="PR00503">
    <property type="entry name" value="BROMODOMAIN"/>
</dbReference>
<evidence type="ECO:0000313" key="5">
    <source>
        <dbReference type="EMBL" id="KXZ55036.1"/>
    </source>
</evidence>
<feature type="compositionally biased region" description="Low complexity" evidence="3">
    <location>
        <begin position="442"/>
        <end position="466"/>
    </location>
</feature>
<dbReference type="OrthoDB" id="21449at2759"/>
<accession>A0A150GYQ5</accession>
<evidence type="ECO:0000256" key="1">
    <source>
        <dbReference type="ARBA" id="ARBA00023117"/>
    </source>
</evidence>
<evidence type="ECO:0000256" key="2">
    <source>
        <dbReference type="PROSITE-ProRule" id="PRU00035"/>
    </source>
</evidence>
<feature type="compositionally biased region" description="Low complexity" evidence="3">
    <location>
        <begin position="222"/>
        <end position="231"/>
    </location>
</feature>
<name>A0A150GYQ5_GONPE</name>
<dbReference type="CDD" id="cd04369">
    <property type="entry name" value="Bromodomain"/>
    <property type="match status" value="1"/>
</dbReference>
<organism evidence="5 6">
    <name type="scientific">Gonium pectorale</name>
    <name type="common">Green alga</name>
    <dbReference type="NCBI Taxonomy" id="33097"/>
    <lineage>
        <taxon>Eukaryota</taxon>
        <taxon>Viridiplantae</taxon>
        <taxon>Chlorophyta</taxon>
        <taxon>core chlorophytes</taxon>
        <taxon>Chlorophyceae</taxon>
        <taxon>CS clade</taxon>
        <taxon>Chlamydomonadales</taxon>
        <taxon>Volvocaceae</taxon>
        <taxon>Gonium</taxon>
    </lineage>
</organism>
<feature type="region of interest" description="Disordered" evidence="3">
    <location>
        <begin position="493"/>
        <end position="520"/>
    </location>
</feature>
<dbReference type="PANTHER" id="PTHR45926">
    <property type="entry name" value="OSJNBA0053K19.4 PROTEIN"/>
    <property type="match status" value="1"/>
</dbReference>
<protein>
    <recommendedName>
        <fullName evidence="4">Bromo domain-containing protein</fullName>
    </recommendedName>
</protein>
<dbReference type="AlphaFoldDB" id="A0A150GYQ5"/>
<dbReference type="PROSITE" id="PS50014">
    <property type="entry name" value="BROMODOMAIN_2"/>
    <property type="match status" value="1"/>
</dbReference>
<evidence type="ECO:0000256" key="3">
    <source>
        <dbReference type="SAM" id="MobiDB-lite"/>
    </source>
</evidence>
<feature type="region of interest" description="Disordered" evidence="3">
    <location>
        <begin position="193"/>
        <end position="232"/>
    </location>
</feature>
<dbReference type="SUPFAM" id="SSF47370">
    <property type="entry name" value="Bromodomain"/>
    <property type="match status" value="1"/>
</dbReference>